<evidence type="ECO:0000256" key="1">
    <source>
        <dbReference type="SAM" id="SignalP"/>
    </source>
</evidence>
<dbReference type="Pfam" id="PF07007">
    <property type="entry name" value="LprI"/>
    <property type="match status" value="1"/>
</dbReference>
<keyword evidence="1" id="KW-0732">Signal</keyword>
<dbReference type="PANTHER" id="PTHR39176">
    <property type="entry name" value="PERIPLASMIC PROTEIN-RELATED"/>
    <property type="match status" value="1"/>
</dbReference>
<reference evidence="3 4" key="1">
    <citation type="submission" date="2018-12" db="EMBL/GenBank/DDBJ databases">
        <title>three novel Halomonas strain isolated from plants.</title>
        <authorList>
            <person name="Sun C."/>
        </authorList>
    </citation>
    <scope>NUCLEOTIDE SEQUENCE [LARGE SCALE GENOMIC DNA]</scope>
    <source>
        <strain evidence="3 4">JCM 18142</strain>
    </source>
</reference>
<feature type="signal peptide" evidence="1">
    <location>
        <begin position="1"/>
        <end position="21"/>
    </location>
</feature>
<evidence type="ECO:0000259" key="2">
    <source>
        <dbReference type="Pfam" id="PF07007"/>
    </source>
</evidence>
<dbReference type="Gene3D" id="1.20.1270.180">
    <property type="match status" value="1"/>
</dbReference>
<comment type="caution">
    <text evidence="3">The sequence shown here is derived from an EMBL/GenBank/DDBJ whole genome shotgun (WGS) entry which is preliminary data.</text>
</comment>
<dbReference type="EMBL" id="RZHF01000025">
    <property type="protein sequence ID" value="RUR29209.1"/>
    <property type="molecule type" value="Genomic_DNA"/>
</dbReference>
<sequence length="132" mass="14419">MRLLSLWAGVGLLISNGFVSASDECDSPNTQTEMTQCSAQTYQAADDELNEAYQALVGRLANNELSLEKLRAAQRKWIGFRDAECAFESSAVEGGSAQPMVRNGCLEVLTKARTQRLQEHASCEEGDLSCVR</sequence>
<dbReference type="Proteomes" id="UP000287023">
    <property type="component" value="Unassembled WGS sequence"/>
</dbReference>
<evidence type="ECO:0000313" key="4">
    <source>
        <dbReference type="Proteomes" id="UP000287023"/>
    </source>
</evidence>
<gene>
    <name evidence="3" type="ORF">ELY38_15590</name>
</gene>
<dbReference type="AlphaFoldDB" id="A0A3S0Y0P9"/>
<proteinExistence type="predicted"/>
<organism evidence="3 4">
    <name type="scientific">Vreelandella nanhaiensis</name>
    <dbReference type="NCBI Taxonomy" id="1258546"/>
    <lineage>
        <taxon>Bacteria</taxon>
        <taxon>Pseudomonadati</taxon>
        <taxon>Pseudomonadota</taxon>
        <taxon>Gammaproteobacteria</taxon>
        <taxon>Oceanospirillales</taxon>
        <taxon>Halomonadaceae</taxon>
        <taxon>Vreelandella</taxon>
    </lineage>
</organism>
<dbReference type="OrthoDB" id="7340239at2"/>
<dbReference type="InterPro" id="IPR009739">
    <property type="entry name" value="LprI-like_N"/>
</dbReference>
<protein>
    <submittedName>
        <fullName evidence="3">DUF1311 domain-containing protein</fullName>
    </submittedName>
</protein>
<name>A0A3S0Y0P9_9GAMM</name>
<evidence type="ECO:0000313" key="3">
    <source>
        <dbReference type="EMBL" id="RUR29209.1"/>
    </source>
</evidence>
<feature type="domain" description="Lysozyme inhibitor LprI-like N-terminal" evidence="2">
    <location>
        <begin position="26"/>
        <end position="117"/>
    </location>
</feature>
<keyword evidence="4" id="KW-1185">Reference proteome</keyword>
<feature type="chain" id="PRO_5018586570" evidence="1">
    <location>
        <begin position="22"/>
        <end position="132"/>
    </location>
</feature>
<dbReference type="PANTHER" id="PTHR39176:SF1">
    <property type="entry name" value="PERIPLASMIC PROTEIN"/>
    <property type="match status" value="1"/>
</dbReference>
<accession>A0A3S0Y0P9</accession>